<organism evidence="1 2">
    <name type="scientific">Prevotella heparinolytica</name>
    <dbReference type="NCBI Taxonomy" id="28113"/>
    <lineage>
        <taxon>Bacteria</taxon>
        <taxon>Pseudomonadati</taxon>
        <taxon>Bacteroidota</taxon>
        <taxon>Bacteroidia</taxon>
        <taxon>Bacteroidales</taxon>
        <taxon>Bacteroidaceae</taxon>
        <taxon>Bacteroides</taxon>
    </lineage>
</organism>
<name>A0A449I4V4_9BACE</name>
<evidence type="ECO:0000313" key="1">
    <source>
        <dbReference type="EMBL" id="VFB14397.1"/>
    </source>
</evidence>
<dbReference type="RefSeq" id="WP_131752400.1">
    <property type="nucleotide sequence ID" value="NZ_CAACYH010000004.1"/>
</dbReference>
<dbReference type="Proteomes" id="UP000396835">
    <property type="component" value="Unassembled WGS sequence"/>
</dbReference>
<gene>
    <name evidence="1" type="ORF">NCTC7812_01949</name>
</gene>
<dbReference type="Pfam" id="PF16476">
    <property type="entry name" value="DUF5053"/>
    <property type="match status" value="1"/>
</dbReference>
<evidence type="ECO:0008006" key="3">
    <source>
        <dbReference type="Google" id="ProtNLM"/>
    </source>
</evidence>
<dbReference type="EMBL" id="CAACYH010000004">
    <property type="protein sequence ID" value="VFB14397.1"/>
    <property type="molecule type" value="Genomic_DNA"/>
</dbReference>
<dbReference type="InterPro" id="IPR032483">
    <property type="entry name" value="DUF5053"/>
</dbReference>
<reference evidence="1 2" key="1">
    <citation type="submission" date="2019-02" db="EMBL/GenBank/DDBJ databases">
        <authorList>
            <consortium name="Pathogen Informatics"/>
        </authorList>
    </citation>
    <scope>NUCLEOTIDE SEQUENCE [LARGE SCALE GENOMIC DNA]</scope>
    <source>
        <strain evidence="1 2">3012STDY7078512</strain>
    </source>
</reference>
<evidence type="ECO:0000313" key="2">
    <source>
        <dbReference type="Proteomes" id="UP000396835"/>
    </source>
</evidence>
<dbReference type="AlphaFoldDB" id="A0A449I4V4"/>
<proteinExistence type="predicted"/>
<protein>
    <recommendedName>
        <fullName evidence="3">DUF5053 domain-containing protein</fullName>
    </recommendedName>
</protein>
<sequence length="82" mass="9300">MEIQAKRKEESMKSILYDIIVDVSWAQISQKYFGKSRSWLSQKMTGINGNGVATEFTPEEKETLRGALCDLAERIRTCAAQI</sequence>
<accession>A0A449I4V4</accession>
<dbReference type="OrthoDB" id="1072895at2"/>